<dbReference type="GO" id="GO:0003700">
    <property type="term" value="F:DNA-binding transcription factor activity"/>
    <property type="evidence" value="ECO:0007669"/>
    <property type="project" value="InterPro"/>
</dbReference>
<gene>
    <name evidence="5" type="ORF">SAMN04489757_1685</name>
</gene>
<dbReference type="Proteomes" id="UP000198806">
    <property type="component" value="Unassembled WGS sequence"/>
</dbReference>
<dbReference type="SUPFAM" id="SSF48008">
    <property type="entry name" value="GntR ligand-binding domain-like"/>
    <property type="match status" value="1"/>
</dbReference>
<keyword evidence="3" id="KW-0804">Transcription</keyword>
<dbReference type="EMBL" id="FOWD01000068">
    <property type="protein sequence ID" value="SFO68040.1"/>
    <property type="molecule type" value="Genomic_DNA"/>
</dbReference>
<proteinExistence type="predicted"/>
<keyword evidence="2" id="KW-0238">DNA-binding</keyword>
<accession>A0A1I5J5Z1</accession>
<evidence type="ECO:0000256" key="1">
    <source>
        <dbReference type="ARBA" id="ARBA00023015"/>
    </source>
</evidence>
<dbReference type="PROSITE" id="PS50949">
    <property type="entry name" value="HTH_GNTR"/>
    <property type="match status" value="1"/>
</dbReference>
<dbReference type="SUPFAM" id="SSF46785">
    <property type="entry name" value="Winged helix' DNA-binding domain"/>
    <property type="match status" value="1"/>
</dbReference>
<dbReference type="AlphaFoldDB" id="A0A1I5J5Z1"/>
<evidence type="ECO:0000313" key="6">
    <source>
        <dbReference type="Proteomes" id="UP000198806"/>
    </source>
</evidence>
<dbReference type="OrthoDB" id="9799482at2"/>
<keyword evidence="6" id="KW-1185">Reference proteome</keyword>
<keyword evidence="5" id="KW-0670">Pyruvate</keyword>
<feature type="domain" description="HTH gntR-type" evidence="4">
    <location>
        <begin position="7"/>
        <end position="75"/>
    </location>
</feature>
<keyword evidence="1" id="KW-0805">Transcription regulation</keyword>
<dbReference type="Gene3D" id="1.20.120.530">
    <property type="entry name" value="GntR ligand-binding domain-like"/>
    <property type="match status" value="1"/>
</dbReference>
<dbReference type="STRING" id="1527.SAMN04489757_1685"/>
<dbReference type="InterPro" id="IPR011711">
    <property type="entry name" value="GntR_C"/>
</dbReference>
<dbReference type="CDD" id="cd07377">
    <property type="entry name" value="WHTH_GntR"/>
    <property type="match status" value="1"/>
</dbReference>
<reference evidence="5 6" key="1">
    <citation type="submission" date="2016-10" db="EMBL/GenBank/DDBJ databases">
        <authorList>
            <person name="de Groot N.N."/>
        </authorList>
    </citation>
    <scope>NUCLEOTIDE SEQUENCE [LARGE SCALE GENOMIC DNA]</scope>
    <source>
        <strain evidence="5 6">DSM 1283</strain>
    </source>
</reference>
<dbReference type="Pfam" id="PF07729">
    <property type="entry name" value="FCD"/>
    <property type="match status" value="1"/>
</dbReference>
<dbReference type="PANTHER" id="PTHR43537:SF5">
    <property type="entry name" value="UXU OPERON TRANSCRIPTIONAL REGULATOR"/>
    <property type="match status" value="1"/>
</dbReference>
<dbReference type="Pfam" id="PF00392">
    <property type="entry name" value="GntR"/>
    <property type="match status" value="1"/>
</dbReference>
<evidence type="ECO:0000256" key="2">
    <source>
        <dbReference type="ARBA" id="ARBA00023125"/>
    </source>
</evidence>
<dbReference type="PRINTS" id="PR00035">
    <property type="entry name" value="HTHGNTR"/>
</dbReference>
<name>A0A1I5J5Z1_9FIRM</name>
<dbReference type="InterPro" id="IPR000524">
    <property type="entry name" value="Tscrpt_reg_HTH_GntR"/>
</dbReference>
<dbReference type="InterPro" id="IPR008920">
    <property type="entry name" value="TF_FadR/GntR_C"/>
</dbReference>
<dbReference type="SMART" id="SM00895">
    <property type="entry name" value="FCD"/>
    <property type="match status" value="1"/>
</dbReference>
<dbReference type="GO" id="GO:0003677">
    <property type="term" value="F:DNA binding"/>
    <property type="evidence" value="ECO:0007669"/>
    <property type="project" value="UniProtKB-KW"/>
</dbReference>
<evidence type="ECO:0000259" key="4">
    <source>
        <dbReference type="PROSITE" id="PS50949"/>
    </source>
</evidence>
<dbReference type="RefSeq" id="WP_091689316.1">
    <property type="nucleotide sequence ID" value="NZ_BAABFM010000053.1"/>
</dbReference>
<dbReference type="InterPro" id="IPR036388">
    <property type="entry name" value="WH-like_DNA-bd_sf"/>
</dbReference>
<organism evidence="5 6">
    <name type="scientific">Anaerocolumna aminovalerica</name>
    <dbReference type="NCBI Taxonomy" id="1527"/>
    <lineage>
        <taxon>Bacteria</taxon>
        <taxon>Bacillati</taxon>
        <taxon>Bacillota</taxon>
        <taxon>Clostridia</taxon>
        <taxon>Lachnospirales</taxon>
        <taxon>Lachnospiraceae</taxon>
        <taxon>Anaerocolumna</taxon>
    </lineage>
</organism>
<dbReference type="InterPro" id="IPR036390">
    <property type="entry name" value="WH_DNA-bd_sf"/>
</dbReference>
<evidence type="ECO:0000256" key="3">
    <source>
        <dbReference type="ARBA" id="ARBA00023163"/>
    </source>
</evidence>
<dbReference type="SMART" id="SM00345">
    <property type="entry name" value="HTH_GNTR"/>
    <property type="match status" value="1"/>
</dbReference>
<dbReference type="Gene3D" id="1.10.10.10">
    <property type="entry name" value="Winged helix-like DNA-binding domain superfamily/Winged helix DNA-binding domain"/>
    <property type="match status" value="1"/>
</dbReference>
<dbReference type="PANTHER" id="PTHR43537">
    <property type="entry name" value="TRANSCRIPTIONAL REGULATOR, GNTR FAMILY"/>
    <property type="match status" value="1"/>
</dbReference>
<protein>
    <submittedName>
        <fullName evidence="5">GntR family transcriptional regulator, transcriptional repressor for pyruvate dehydrogenase complex</fullName>
    </submittedName>
</protein>
<sequence>MKTIERVPVVQQVVENLKEFIMTSGIQVGDKLPTENELCKQLSVGRSTVREAFRILQTSGFVEIKPGRGAFVARIKETDLNDIVQWFVENEVELKDCIEVRSAIEPLSIKLAIARCTAEDIEELQETHEQFVKAVEGSDVAAIAKYDELFHNQIVEKSKNILLMSINEKVSEWVHTFRSKTFQVHQNAENAVEPHTNIMNAIKARDVEAGELFMRKHIQRILEDLTVIIKK</sequence>
<evidence type="ECO:0000313" key="5">
    <source>
        <dbReference type="EMBL" id="SFO68040.1"/>
    </source>
</evidence>